<organism evidence="3 4">
    <name type="scientific">Calorimonas adulescens</name>
    <dbReference type="NCBI Taxonomy" id="2606906"/>
    <lineage>
        <taxon>Bacteria</taxon>
        <taxon>Bacillati</taxon>
        <taxon>Bacillota</taxon>
        <taxon>Clostridia</taxon>
        <taxon>Thermoanaerobacterales</taxon>
        <taxon>Thermoanaerobacteraceae</taxon>
        <taxon>Calorimonas</taxon>
    </lineage>
</organism>
<dbReference type="GO" id="GO:0055070">
    <property type="term" value="P:copper ion homeostasis"/>
    <property type="evidence" value="ECO:0007669"/>
    <property type="project" value="InterPro"/>
</dbReference>
<keyword evidence="4" id="KW-1185">Reference proteome</keyword>
<feature type="coiled-coil region" evidence="1">
    <location>
        <begin position="36"/>
        <end position="77"/>
    </location>
</feature>
<evidence type="ECO:0000256" key="2">
    <source>
        <dbReference type="SAM" id="Phobius"/>
    </source>
</evidence>
<accession>A0A5D8QIV8</accession>
<protein>
    <submittedName>
        <fullName evidence="3">Copper transporter</fullName>
    </submittedName>
</protein>
<name>A0A5D8QIV8_9THEO</name>
<dbReference type="RefSeq" id="WP_149544051.1">
    <property type="nucleotide sequence ID" value="NZ_VTPS01000001.1"/>
</dbReference>
<dbReference type="GO" id="GO:0016020">
    <property type="term" value="C:membrane"/>
    <property type="evidence" value="ECO:0007669"/>
    <property type="project" value="InterPro"/>
</dbReference>
<proteinExistence type="predicted"/>
<dbReference type="Pfam" id="PF11382">
    <property type="entry name" value="MctB"/>
    <property type="match status" value="1"/>
</dbReference>
<evidence type="ECO:0000313" key="3">
    <source>
        <dbReference type="EMBL" id="TZE83433.1"/>
    </source>
</evidence>
<feature type="transmembrane region" description="Helical" evidence="2">
    <location>
        <begin position="7"/>
        <end position="29"/>
    </location>
</feature>
<comment type="caution">
    <text evidence="3">The sequence shown here is derived from an EMBL/GenBank/DDBJ whole genome shotgun (WGS) entry which is preliminary data.</text>
</comment>
<keyword evidence="2" id="KW-0472">Membrane</keyword>
<reference evidence="3 4" key="1">
    <citation type="submission" date="2019-08" db="EMBL/GenBank/DDBJ databases">
        <title>Calorimonas adulescens gen. nov., sp. nov., an anaerobic thermophilic bacterium from Sakhalin hot spring.</title>
        <authorList>
            <person name="Khomyakova M.A."/>
            <person name="Merkel A.Y."/>
            <person name="Novikov A."/>
            <person name="Bonch-Osmolovskaya E.A."/>
            <person name="Slobodkin A.I."/>
        </authorList>
    </citation>
    <scope>NUCLEOTIDE SEQUENCE [LARGE SCALE GENOMIC DNA]</scope>
    <source>
        <strain evidence="3 4">A05MB</strain>
    </source>
</reference>
<dbReference type="EMBL" id="VTPS01000001">
    <property type="protein sequence ID" value="TZE83433.1"/>
    <property type="molecule type" value="Genomic_DNA"/>
</dbReference>
<keyword evidence="2" id="KW-0812">Transmembrane</keyword>
<dbReference type="Proteomes" id="UP000322976">
    <property type="component" value="Unassembled WGS sequence"/>
</dbReference>
<dbReference type="InterPro" id="IPR021522">
    <property type="entry name" value="MctB"/>
</dbReference>
<sequence>MIVNIKFYVITIASIFLALGVGIFIGFNLDSQELYVEQQNSLIEEMTQRFDEIKQENIDLNNKLNDLQNNLNLYEKYTNTLFPMFAKDRLNGLNVAIIETSDDYIYSSLKNTLTSAGAAVTNITSIHSKVKDSASDQVLKDMIKKKLQFDSVDDKDMPGLVSQIIADNIATNKYDDIMKYLAYNGYIETYGNYSQAIDYVIIAGGSLDEDDNLSALIDIPVIRTIKKYQIPVIGVERSDVKISYIDSYKKEKISTVDNVEHVIGETSLILVMQGMDGNFGIKESASALMPSAN</sequence>
<gene>
    <name evidence="3" type="ORF">FWJ32_00670</name>
</gene>
<evidence type="ECO:0000256" key="1">
    <source>
        <dbReference type="SAM" id="Coils"/>
    </source>
</evidence>
<evidence type="ECO:0000313" key="4">
    <source>
        <dbReference type="Proteomes" id="UP000322976"/>
    </source>
</evidence>
<dbReference type="AlphaFoldDB" id="A0A5D8QIV8"/>
<keyword evidence="1" id="KW-0175">Coiled coil</keyword>
<keyword evidence="2" id="KW-1133">Transmembrane helix</keyword>